<sequence>MKTIAFHEHNQFPQTIVLHKKDTILYIECSKIKIRRFRFAIQAFCRTFAVAREQDAETKQ</sequence>
<reference evidence="1" key="1">
    <citation type="submission" date="2010-07" db="EMBL/GenBank/DDBJ databases">
        <authorList>
            <person name="Muzny D."/>
            <person name="Qin X."/>
            <person name="Deng J."/>
            <person name="Jiang H."/>
            <person name="Liu Y."/>
            <person name="Qu J."/>
            <person name="Song X.-Z."/>
            <person name="Zhang L."/>
            <person name="Thornton R."/>
            <person name="Coyle M."/>
            <person name="Francisco L."/>
            <person name="Jackson L."/>
            <person name="Javaid M."/>
            <person name="Korchina V."/>
            <person name="Kovar C."/>
            <person name="Mata R."/>
            <person name="Mathew T."/>
            <person name="Ngo R."/>
            <person name="Nguyen L."/>
            <person name="Nguyen N."/>
            <person name="Okwuonu G."/>
            <person name="Ongeri F."/>
            <person name="Pham C."/>
            <person name="Simmons D."/>
            <person name="Wilczek-Boney K."/>
            <person name="Hale W."/>
            <person name="Jakkamsetti A."/>
            <person name="Pham P."/>
            <person name="Ruth R."/>
            <person name="San Lucas F."/>
            <person name="Warren J."/>
            <person name="Zhang J."/>
            <person name="Zhao Z."/>
            <person name="Zhou C."/>
            <person name="Zhu D."/>
            <person name="Lee S."/>
            <person name="Bess C."/>
            <person name="Blankenburg K."/>
            <person name="Forbes L."/>
            <person name="Fu Q."/>
            <person name="Gubbala S."/>
            <person name="Hirani K."/>
            <person name="Jayaseelan J.C."/>
            <person name="Lara F."/>
            <person name="Munidasa M."/>
            <person name="Palculict T."/>
            <person name="Patil S."/>
            <person name="Pu L.-L."/>
            <person name="Saada N."/>
            <person name="Tang L."/>
            <person name="Weissenberger G."/>
            <person name="Zhu Y."/>
            <person name="Hemphill L."/>
            <person name="Shang Y."/>
            <person name="Youmans B."/>
            <person name="Ayvaz T."/>
            <person name="Ross M."/>
            <person name="Santibanez J."/>
            <person name="Aqrawi P."/>
            <person name="Gross S."/>
            <person name="Joshi V."/>
            <person name="Fowler G."/>
            <person name="Nazareth L."/>
            <person name="Reid J."/>
            <person name="Worley K."/>
            <person name="Petrosino J."/>
            <person name="Highlander S."/>
            <person name="Gibbs R."/>
        </authorList>
    </citation>
    <scope>NUCLEOTIDE SEQUENCE [LARGE SCALE GENOMIC DNA]</scope>
    <source>
        <strain evidence="1">DSM 16973</strain>
    </source>
</reference>
<evidence type="ECO:0000313" key="2">
    <source>
        <dbReference type="Proteomes" id="UP000004394"/>
    </source>
</evidence>
<protein>
    <submittedName>
        <fullName evidence="1">Uncharacterized protein</fullName>
    </submittedName>
</protein>
<dbReference type="EMBL" id="AEEI01000026">
    <property type="protein sequence ID" value="EFM02233.1"/>
    <property type="molecule type" value="Genomic_DNA"/>
</dbReference>
<proteinExistence type="predicted"/>
<dbReference type="HOGENOM" id="CLU_2937818_0_0_10"/>
<comment type="caution">
    <text evidence="1">The sequence shown here is derived from an EMBL/GenBank/DDBJ whole genome shotgun (WGS) entry which is preliminary data.</text>
</comment>
<dbReference type="STRING" id="862515.HMPREF0658_0738"/>
<name>E0NRD7_9BACT</name>
<dbReference type="AlphaFoldDB" id="E0NRD7"/>
<evidence type="ECO:0000313" key="1">
    <source>
        <dbReference type="EMBL" id="EFM02233.1"/>
    </source>
</evidence>
<organism evidence="1 2">
    <name type="scientific">Hoylesella marshii DSM 16973 = JCM 13450</name>
    <dbReference type="NCBI Taxonomy" id="862515"/>
    <lineage>
        <taxon>Bacteria</taxon>
        <taxon>Pseudomonadati</taxon>
        <taxon>Bacteroidota</taxon>
        <taxon>Bacteroidia</taxon>
        <taxon>Bacteroidales</taxon>
        <taxon>Prevotellaceae</taxon>
        <taxon>Hoylesella</taxon>
    </lineage>
</organism>
<dbReference type="BioCyc" id="PMAR862515-HMP:GMOO-751-MONOMER"/>
<gene>
    <name evidence="1" type="ORF">HMPREF0658_0738</name>
</gene>
<dbReference type="Proteomes" id="UP000004394">
    <property type="component" value="Unassembled WGS sequence"/>
</dbReference>
<accession>E0NRD7</accession>
<keyword evidence="2" id="KW-1185">Reference proteome</keyword>